<gene>
    <name evidence="4" type="ORF">R2601_16475</name>
</gene>
<dbReference type="OrthoDB" id="273614at2"/>
<accession>Q0FR53</accession>
<dbReference type="SUPFAM" id="SSF55729">
    <property type="entry name" value="Acyl-CoA N-acyltransferases (Nat)"/>
    <property type="match status" value="1"/>
</dbReference>
<dbReference type="HOGENOM" id="CLU_013985_11_8_5"/>
<dbReference type="CDD" id="cd04301">
    <property type="entry name" value="NAT_SF"/>
    <property type="match status" value="1"/>
</dbReference>
<dbReference type="InterPro" id="IPR000182">
    <property type="entry name" value="GNAT_dom"/>
</dbReference>
<evidence type="ECO:0000259" key="3">
    <source>
        <dbReference type="PROSITE" id="PS51186"/>
    </source>
</evidence>
<proteinExistence type="predicted"/>
<evidence type="ECO:0000256" key="1">
    <source>
        <dbReference type="ARBA" id="ARBA00022679"/>
    </source>
</evidence>
<dbReference type="GO" id="GO:0016747">
    <property type="term" value="F:acyltransferase activity, transferring groups other than amino-acyl groups"/>
    <property type="evidence" value="ECO:0007669"/>
    <property type="project" value="InterPro"/>
</dbReference>
<sequence>MPLAIRPISPRDPRARALLSESHALMNALFPPEENHYLDIDALCAEGITFYGAEEEEGGELLGCAALARRDGYGEVKSMFVAPVARGIGVARRLLCHIEHAALAEGLPMLRLETGDKLAAAVSLYEDSGFTRRPPFGAYEDSPSSIFYEKSVAEPARG</sequence>
<dbReference type="PANTHER" id="PTHR43877">
    <property type="entry name" value="AMINOALKYLPHOSPHONATE N-ACETYLTRANSFERASE-RELATED-RELATED"/>
    <property type="match status" value="1"/>
</dbReference>
<dbReference type="STRING" id="314265.R2601_16475"/>
<organism evidence="4 5">
    <name type="scientific">Salipiger bermudensis (strain DSM 26914 / JCM 13377 / KCTC 12554 / HTCC2601)</name>
    <name type="common">Pelagibaca bermudensis</name>
    <dbReference type="NCBI Taxonomy" id="314265"/>
    <lineage>
        <taxon>Bacteria</taxon>
        <taxon>Pseudomonadati</taxon>
        <taxon>Pseudomonadota</taxon>
        <taxon>Alphaproteobacteria</taxon>
        <taxon>Rhodobacterales</taxon>
        <taxon>Roseobacteraceae</taxon>
        <taxon>Salipiger</taxon>
    </lineage>
</organism>
<dbReference type="eggNOG" id="COG0456">
    <property type="taxonomic scope" value="Bacteria"/>
</dbReference>
<dbReference type="Proteomes" id="UP000006230">
    <property type="component" value="Unassembled WGS sequence"/>
</dbReference>
<dbReference type="InterPro" id="IPR016181">
    <property type="entry name" value="Acyl_CoA_acyltransferase"/>
</dbReference>
<dbReference type="GeneID" id="92504558"/>
<comment type="caution">
    <text evidence="4">The sequence shown here is derived from an EMBL/GenBank/DDBJ whole genome shotgun (WGS) entry which is preliminary data.</text>
</comment>
<evidence type="ECO:0000313" key="4">
    <source>
        <dbReference type="EMBL" id="EAU46734.1"/>
    </source>
</evidence>
<dbReference type="Gene3D" id="3.40.630.30">
    <property type="match status" value="1"/>
</dbReference>
<dbReference type="EMBL" id="AATQ01000012">
    <property type="protein sequence ID" value="EAU46734.1"/>
    <property type="molecule type" value="Genomic_DNA"/>
</dbReference>
<evidence type="ECO:0000256" key="2">
    <source>
        <dbReference type="ARBA" id="ARBA00023315"/>
    </source>
</evidence>
<dbReference type="PANTHER" id="PTHR43877:SF5">
    <property type="entry name" value="BLL8307 PROTEIN"/>
    <property type="match status" value="1"/>
</dbReference>
<dbReference type="PROSITE" id="PS51186">
    <property type="entry name" value="GNAT"/>
    <property type="match status" value="1"/>
</dbReference>
<keyword evidence="1 4" id="KW-0808">Transferase</keyword>
<keyword evidence="5" id="KW-1185">Reference proteome</keyword>
<feature type="domain" description="N-acetyltransferase" evidence="3">
    <location>
        <begin position="3"/>
        <end position="153"/>
    </location>
</feature>
<evidence type="ECO:0000313" key="5">
    <source>
        <dbReference type="Proteomes" id="UP000006230"/>
    </source>
</evidence>
<keyword evidence="2" id="KW-0012">Acyltransferase</keyword>
<reference evidence="4 5" key="1">
    <citation type="journal article" date="2010" name="J. Bacteriol.">
        <title>Genome sequences of Pelagibaca bermudensis HTCC2601T and Maritimibacter alkaliphilus HTCC2654T, the type strains of two marine Roseobacter genera.</title>
        <authorList>
            <person name="Thrash J.C."/>
            <person name="Cho J.C."/>
            <person name="Ferriera S."/>
            <person name="Johnson J."/>
            <person name="Vergin K.L."/>
            <person name="Giovannoni S.J."/>
        </authorList>
    </citation>
    <scope>NUCLEOTIDE SEQUENCE [LARGE SCALE GENOMIC DNA]</scope>
    <source>
        <strain evidence="5">DSM 26914 / JCM 13377 / KCTC 12554 / HTCC2601</strain>
    </source>
</reference>
<protein>
    <submittedName>
        <fullName evidence="4">GCN5-related N-acetyltransferase</fullName>
    </submittedName>
</protein>
<dbReference type="Pfam" id="PF00583">
    <property type="entry name" value="Acetyltransf_1"/>
    <property type="match status" value="1"/>
</dbReference>
<name>Q0FR53_SALBH</name>
<dbReference type="AlphaFoldDB" id="Q0FR53"/>
<dbReference type="RefSeq" id="WP_007796673.1">
    <property type="nucleotide sequence ID" value="NZ_DS022276.1"/>
</dbReference>
<dbReference type="InterPro" id="IPR050832">
    <property type="entry name" value="Bact_Acetyltransf"/>
</dbReference>